<dbReference type="EC" id="5.6.2.1" evidence="6"/>
<dbReference type="PROSITE" id="PS52039">
    <property type="entry name" value="TOPO_IA_2"/>
    <property type="match status" value="1"/>
</dbReference>
<evidence type="ECO:0000256" key="1">
    <source>
        <dbReference type="ARBA" id="ARBA00023029"/>
    </source>
</evidence>
<dbReference type="InterPro" id="IPR023405">
    <property type="entry name" value="Topo_IA_core_domain"/>
</dbReference>
<dbReference type="Gene3D" id="1.10.290.10">
    <property type="entry name" value="Topoisomerase I, domain 4"/>
    <property type="match status" value="1"/>
</dbReference>
<dbReference type="SUPFAM" id="SSF56712">
    <property type="entry name" value="Prokaryotic type I DNA topoisomerase"/>
    <property type="match status" value="1"/>
</dbReference>
<gene>
    <name evidence="6" type="ORF">QF035_008823</name>
</gene>
<dbReference type="Gene3D" id="3.40.50.140">
    <property type="match status" value="1"/>
</dbReference>
<reference evidence="6 7" key="1">
    <citation type="submission" date="2023-07" db="EMBL/GenBank/DDBJ databases">
        <title>Comparative genomics of wheat-associated soil bacteria to identify genetic determinants of phenazine resistance.</title>
        <authorList>
            <person name="Mouncey N."/>
        </authorList>
    </citation>
    <scope>NUCLEOTIDE SEQUENCE [LARGE SCALE GENOMIC DNA]</scope>
    <source>
        <strain evidence="6 7">V2I4</strain>
    </source>
</reference>
<dbReference type="PROSITE" id="PS50880">
    <property type="entry name" value="TOPRIM"/>
    <property type="match status" value="1"/>
</dbReference>
<accession>A0ABU0T8D6</accession>
<proteinExistence type="predicted"/>
<organism evidence="6 7">
    <name type="scientific">Streptomyces umbrinus</name>
    <dbReference type="NCBI Taxonomy" id="67370"/>
    <lineage>
        <taxon>Bacteria</taxon>
        <taxon>Bacillati</taxon>
        <taxon>Actinomycetota</taxon>
        <taxon>Actinomycetes</taxon>
        <taxon>Kitasatosporales</taxon>
        <taxon>Streptomycetaceae</taxon>
        <taxon>Streptomyces</taxon>
        <taxon>Streptomyces phaeochromogenes group</taxon>
    </lineage>
</organism>
<dbReference type="SMART" id="SM00437">
    <property type="entry name" value="TOP1Ac"/>
    <property type="match status" value="1"/>
</dbReference>
<evidence type="ECO:0000313" key="6">
    <source>
        <dbReference type="EMBL" id="MDQ1031241.1"/>
    </source>
</evidence>
<evidence type="ECO:0000259" key="4">
    <source>
        <dbReference type="PROSITE" id="PS50880"/>
    </source>
</evidence>
<dbReference type="GO" id="GO:0003917">
    <property type="term" value="F:DNA topoisomerase type I (single strand cut, ATP-independent) activity"/>
    <property type="evidence" value="ECO:0007669"/>
    <property type="project" value="UniProtKB-EC"/>
</dbReference>
<feature type="domain" description="Topo IA-type catalytic" evidence="5">
    <location>
        <begin position="161"/>
        <end position="577"/>
    </location>
</feature>
<dbReference type="Gene3D" id="1.10.460.10">
    <property type="entry name" value="Topoisomerase I, domain 2"/>
    <property type="match status" value="1"/>
</dbReference>
<dbReference type="PANTHER" id="PTHR11390:SF21">
    <property type="entry name" value="DNA TOPOISOMERASE 3-ALPHA"/>
    <property type="match status" value="1"/>
</dbReference>
<evidence type="ECO:0000259" key="5">
    <source>
        <dbReference type="PROSITE" id="PS52039"/>
    </source>
</evidence>
<keyword evidence="3 6" id="KW-0413">Isomerase</keyword>
<comment type="caution">
    <text evidence="6">The sequence shown here is derived from an EMBL/GenBank/DDBJ whole genome shotgun (WGS) entry which is preliminary data.</text>
</comment>
<evidence type="ECO:0000256" key="3">
    <source>
        <dbReference type="ARBA" id="ARBA00023235"/>
    </source>
</evidence>
<dbReference type="InterPro" id="IPR003602">
    <property type="entry name" value="Topo_IA_DNA-bd_dom"/>
</dbReference>
<name>A0ABU0T8D6_9ACTN</name>
<dbReference type="PRINTS" id="PR00417">
    <property type="entry name" value="PRTPISMRASEI"/>
</dbReference>
<dbReference type="InterPro" id="IPR000380">
    <property type="entry name" value="Topo_IA"/>
</dbReference>
<dbReference type="RefSeq" id="WP_307527245.1">
    <property type="nucleotide sequence ID" value="NZ_JAUSZI010000002.1"/>
</dbReference>
<dbReference type="Gene3D" id="2.70.20.10">
    <property type="entry name" value="Topoisomerase I, domain 3"/>
    <property type="match status" value="1"/>
</dbReference>
<keyword evidence="7" id="KW-1185">Reference proteome</keyword>
<dbReference type="InterPro" id="IPR013826">
    <property type="entry name" value="Topo_IA_cen_sub3"/>
</dbReference>
<evidence type="ECO:0000313" key="7">
    <source>
        <dbReference type="Proteomes" id="UP001230328"/>
    </source>
</evidence>
<keyword evidence="1" id="KW-0799">Topoisomerase</keyword>
<dbReference type="SMART" id="SM00493">
    <property type="entry name" value="TOPRIM"/>
    <property type="match status" value="1"/>
</dbReference>
<keyword evidence="2" id="KW-0238">DNA-binding</keyword>
<evidence type="ECO:0000256" key="2">
    <source>
        <dbReference type="ARBA" id="ARBA00023125"/>
    </source>
</evidence>
<dbReference type="Proteomes" id="UP001230328">
    <property type="component" value="Unassembled WGS sequence"/>
</dbReference>
<dbReference type="InterPro" id="IPR013824">
    <property type="entry name" value="Topo_IA_cen_sub1"/>
</dbReference>
<dbReference type="InterPro" id="IPR006171">
    <property type="entry name" value="TOPRIM_dom"/>
</dbReference>
<dbReference type="InterPro" id="IPR013825">
    <property type="entry name" value="Topo_IA_cen_sub2"/>
</dbReference>
<protein>
    <submittedName>
        <fullName evidence="6">DNA topoisomerase-3</fullName>
        <ecNumber evidence="6">5.6.2.1</ecNumber>
    </submittedName>
</protein>
<dbReference type="PANTHER" id="PTHR11390">
    <property type="entry name" value="PROKARYOTIC DNA TOPOISOMERASE"/>
    <property type="match status" value="1"/>
</dbReference>
<dbReference type="Pfam" id="PF01131">
    <property type="entry name" value="Topoisom_bac"/>
    <property type="match status" value="1"/>
</dbReference>
<dbReference type="Pfam" id="PF01751">
    <property type="entry name" value="Toprim"/>
    <property type="match status" value="1"/>
</dbReference>
<dbReference type="EMBL" id="JAUSZI010000002">
    <property type="protein sequence ID" value="MDQ1031241.1"/>
    <property type="molecule type" value="Genomic_DNA"/>
</dbReference>
<dbReference type="InterPro" id="IPR013497">
    <property type="entry name" value="Topo_IA_cen"/>
</dbReference>
<feature type="domain" description="Toprim" evidence="4">
    <location>
        <begin position="2"/>
        <end position="144"/>
    </location>
</feature>
<sequence>MTVGLLTEKPSAARAFSKALGGDTGTYNGESYVITHARGHLYELDKPENQLIGATADEQSALRFWSIDNLPWDLSRFEWKYVQMDKVGQVVNDIRSKLSKCDEIVVATDVDPSGEGGLIAVSVLKALGLDKKKISRMYFTDEAAVSLQNAFTSRNVIPDLDQFDEYRKASFRSALDFASIQFTRIASVLARQSGQDLVLRQGRLKSAMVSLVGDQQKAYDAYVKKPYFQNRFRDENNVMYTNSDEPRFDQKGQVPQQYGPSAVVLDGKADKRTAPPKLLDLASLSSMLVGKSVKANLALSTYQKMYEDQVVSYPRTEDKTITPEQFKDLAPLIDKIAAVVGVDTGLLTHRQPRSTHVKPQGAHGANRPGLKVPSSLEEVEHKYGKAGRLIYETLAKNYLAVLAEDYLYEQQKGHVEKYPDFVGIANVPKSTGWRAVFDPDAGDDTAEGDANESGKGLGQTAEPFIFEGANKRPEHPTMKWLMKQLEKRDVGTGSTRTSTYSEVTNDKAKYPLLTEKGRKLRLAQAGEMSWRLLPGTRIGDLGLTEKVYADMRDIAAGTATAEERLAVVADWVREDIATMTKNAASMRAELGLREQVVATRAEGVWQAAPGGPKKVAFKRIWAGHEFSDDEVAKLLTGETISFEARSKADKPFTATGALGVGDHKGRKFVGFQLEVPDKPTKWSGRTFTPVEVTALLAGQSLAIDDFVSAGTGKTFGCKVSWDAKAKKIVPDFGSGDEPPRSWCQHVFTDAERKDLAAGKTIQGKGFVSAKGKTFDAAVSWKEEGGKKKIVPSFG</sequence>